<dbReference type="PANTHER" id="PTHR46558:SF11">
    <property type="entry name" value="HTH-TYPE TRANSCRIPTIONAL REGULATOR XRE"/>
    <property type="match status" value="1"/>
</dbReference>
<accession>A0A371JDJ9</accession>
<dbReference type="Gene3D" id="1.10.260.40">
    <property type="entry name" value="lambda repressor-like DNA-binding domains"/>
    <property type="match status" value="1"/>
</dbReference>
<dbReference type="PROSITE" id="PS50943">
    <property type="entry name" value="HTH_CROC1"/>
    <property type="match status" value="1"/>
</dbReference>
<dbReference type="PANTHER" id="PTHR46558">
    <property type="entry name" value="TRACRIPTIONAL REGULATORY PROTEIN-RELATED-RELATED"/>
    <property type="match status" value="1"/>
</dbReference>
<dbReference type="AlphaFoldDB" id="A0A371JDJ9"/>
<organism evidence="3 4">
    <name type="scientific">Lachnotalea glycerini</name>
    <dbReference type="NCBI Taxonomy" id="1763509"/>
    <lineage>
        <taxon>Bacteria</taxon>
        <taxon>Bacillati</taxon>
        <taxon>Bacillota</taxon>
        <taxon>Clostridia</taxon>
        <taxon>Lachnospirales</taxon>
        <taxon>Lachnospiraceae</taxon>
        <taxon>Lachnotalea</taxon>
    </lineage>
</organism>
<sequence>MNAQLYSTLILARICLEKAFSCFLKLYKHGGITMPINLVIRNKRKELELTQEQIANYLGVSAPAVNKWEKGTSYPDISLLPPLARTLKIDLNTLLCFEESLTTHEIAQFSTQIIKNMEKNGYESGFHMANEKVKEYPNSGELIETMATILEGALFMYGAEIEHKEFYEEQILSFYERAAKCDDEKARNKAHYMLISKYIKKKEYEKAQQTLDLLPERSALDKKQLQAMLLQEQNQLVEAANILEQKLLRGINELQITIFSLVDVELKIGDDEKVEKLSNAFKEMISQFELWDYNAYVIPLQIAQKRKDVDESITILKSMLKTLMKPWTPKNSSLYNHMNYGESPSEEELHMKLDRFRTRMLSTLLSNLESSPDLEFLHSNKEFINLLKEYWDKCNKTERETRNMIK</sequence>
<dbReference type="Pfam" id="PF01381">
    <property type="entry name" value="HTH_3"/>
    <property type="match status" value="1"/>
</dbReference>
<evidence type="ECO:0000259" key="2">
    <source>
        <dbReference type="PROSITE" id="PS50943"/>
    </source>
</evidence>
<dbReference type="InterPro" id="IPR010982">
    <property type="entry name" value="Lambda_DNA-bd_dom_sf"/>
</dbReference>
<proteinExistence type="predicted"/>
<keyword evidence="4" id="KW-1185">Reference proteome</keyword>
<evidence type="ECO:0000256" key="1">
    <source>
        <dbReference type="ARBA" id="ARBA00023125"/>
    </source>
</evidence>
<dbReference type="SMART" id="SM00530">
    <property type="entry name" value="HTH_XRE"/>
    <property type="match status" value="1"/>
</dbReference>
<comment type="caution">
    <text evidence="3">The sequence shown here is derived from an EMBL/GenBank/DDBJ whole genome shotgun (WGS) entry which is preliminary data.</text>
</comment>
<evidence type="ECO:0000313" key="4">
    <source>
        <dbReference type="Proteomes" id="UP000216411"/>
    </source>
</evidence>
<feature type="domain" description="HTH cro/C1-type" evidence="2">
    <location>
        <begin position="40"/>
        <end position="94"/>
    </location>
</feature>
<dbReference type="EMBL" id="NOKA02000028">
    <property type="protein sequence ID" value="RDY30802.1"/>
    <property type="molecule type" value="Genomic_DNA"/>
</dbReference>
<reference evidence="3 4" key="1">
    <citation type="journal article" date="2017" name="Genome Announc.">
        <title>Draft Genome Sequence of a Sporulating and Motile Strain of Lachnotalea glycerini Isolated from Water in Quebec City, Canada.</title>
        <authorList>
            <person name="Maheux A.F."/>
            <person name="Boudreau D.K."/>
            <person name="Berube E."/>
            <person name="Boissinot M."/>
            <person name="Raymond F."/>
            <person name="Brodeur S."/>
            <person name="Corbeil J."/>
            <person name="Isabel S."/>
            <person name="Omar R.F."/>
            <person name="Bergeron M.G."/>
        </authorList>
    </citation>
    <scope>NUCLEOTIDE SEQUENCE [LARGE SCALE GENOMIC DNA]</scope>
    <source>
        <strain evidence="3 4">CCRI-19302</strain>
    </source>
</reference>
<dbReference type="Proteomes" id="UP000216411">
    <property type="component" value="Unassembled WGS sequence"/>
</dbReference>
<protein>
    <submittedName>
        <fullName evidence="3">XRE family transcriptional regulator</fullName>
    </submittedName>
</protein>
<dbReference type="GO" id="GO:0003677">
    <property type="term" value="F:DNA binding"/>
    <property type="evidence" value="ECO:0007669"/>
    <property type="project" value="UniProtKB-KW"/>
</dbReference>
<dbReference type="InterPro" id="IPR001387">
    <property type="entry name" value="Cro/C1-type_HTH"/>
</dbReference>
<gene>
    <name evidence="3" type="ORF">CG710_012950</name>
</gene>
<name>A0A371JDJ9_9FIRM</name>
<keyword evidence="1" id="KW-0238">DNA-binding</keyword>
<dbReference type="CDD" id="cd00093">
    <property type="entry name" value="HTH_XRE"/>
    <property type="match status" value="1"/>
</dbReference>
<evidence type="ECO:0000313" key="3">
    <source>
        <dbReference type="EMBL" id="RDY30802.1"/>
    </source>
</evidence>
<dbReference type="OrthoDB" id="9812495at2"/>
<dbReference type="SUPFAM" id="SSF47413">
    <property type="entry name" value="lambda repressor-like DNA-binding domains"/>
    <property type="match status" value="1"/>
</dbReference>